<feature type="binding site" evidence="4">
    <location>
        <position position="112"/>
    </location>
    <ligand>
        <name>Zn(2+)</name>
        <dbReference type="ChEBI" id="CHEBI:29105"/>
    </ligand>
</feature>
<feature type="binding site" evidence="4">
    <location>
        <position position="117"/>
    </location>
    <ligand>
        <name>Zn(2+)</name>
        <dbReference type="ChEBI" id="CHEBI:29105"/>
    </ligand>
</feature>
<feature type="domain" description="Aspartate carbamoyltransferase regulatory subunit N-terminal" evidence="5">
    <location>
        <begin position="11"/>
        <end position="101"/>
    </location>
</feature>
<dbReference type="PATRIC" id="fig|1678841.3.peg.2776"/>
<gene>
    <name evidence="4" type="primary">pyrI</name>
    <name evidence="7" type="ORF">TBC1_12105</name>
</gene>
<evidence type="ECO:0000256" key="1">
    <source>
        <dbReference type="ARBA" id="ARBA00022723"/>
    </source>
</evidence>
<feature type="binding site" evidence="4">
    <location>
        <position position="143"/>
    </location>
    <ligand>
        <name>Zn(2+)</name>
        <dbReference type="ChEBI" id="CHEBI:29105"/>
    </ligand>
</feature>
<dbReference type="InterPro" id="IPR020542">
    <property type="entry name" value="Asp_carbamoyltrfase_reg_C"/>
</dbReference>
<dbReference type="GO" id="GO:0006207">
    <property type="term" value="P:'de novo' pyrimidine nucleobase biosynthetic process"/>
    <property type="evidence" value="ECO:0007669"/>
    <property type="project" value="InterPro"/>
</dbReference>
<dbReference type="NCBIfam" id="TIGR00240">
    <property type="entry name" value="ATCase_reg"/>
    <property type="match status" value="1"/>
</dbReference>
<dbReference type="Proteomes" id="UP000053091">
    <property type="component" value="Unassembled WGS sequence"/>
</dbReference>
<keyword evidence="1 4" id="KW-0479">Metal-binding</keyword>
<feature type="binding site" evidence="4">
    <location>
        <position position="140"/>
    </location>
    <ligand>
        <name>Zn(2+)</name>
        <dbReference type="ChEBI" id="CHEBI:29105"/>
    </ligand>
</feature>
<dbReference type="HAMAP" id="MF_00002">
    <property type="entry name" value="Asp_carb_tr_reg"/>
    <property type="match status" value="1"/>
</dbReference>
<dbReference type="Gene3D" id="2.30.30.20">
    <property type="entry name" value="Aspartate carbamoyltransferase regulatory subunit, C-terminal domain"/>
    <property type="match status" value="1"/>
</dbReference>
<evidence type="ECO:0000256" key="3">
    <source>
        <dbReference type="ARBA" id="ARBA00022975"/>
    </source>
</evidence>
<evidence type="ECO:0000259" key="6">
    <source>
        <dbReference type="Pfam" id="PF02748"/>
    </source>
</evidence>
<comment type="function">
    <text evidence="4">Involved in allosteric regulation of aspartate carbamoyltransferase.</text>
</comment>
<evidence type="ECO:0000313" key="7">
    <source>
        <dbReference type="EMBL" id="GAP44304.1"/>
    </source>
</evidence>
<dbReference type="AlphaFoldDB" id="A0A0S7C4Y9"/>
<proteinExistence type="inferred from homology"/>
<dbReference type="InterPro" id="IPR036792">
    <property type="entry name" value="Asp_carbatrfase_reg_C_sf"/>
</dbReference>
<dbReference type="OrthoDB" id="5599321at2"/>
<reference evidence="7" key="1">
    <citation type="journal article" date="2015" name="Genome Announc.">
        <title>Draft Genome Sequence of Bacteroidales Strain TBC1, a Novel Isolate from a Methanogenic Wastewater Treatment System.</title>
        <authorList>
            <person name="Tourlousse D.M."/>
            <person name="Matsuura N."/>
            <person name="Sun L."/>
            <person name="Toyonaga M."/>
            <person name="Kuroda K."/>
            <person name="Ohashi A."/>
            <person name="Cruz R."/>
            <person name="Yamaguchi T."/>
            <person name="Sekiguchi Y."/>
        </authorList>
    </citation>
    <scope>NUCLEOTIDE SEQUENCE [LARGE SCALE GENOMIC DNA]</scope>
    <source>
        <strain evidence="7">TBC1</strain>
    </source>
</reference>
<evidence type="ECO:0000259" key="5">
    <source>
        <dbReference type="Pfam" id="PF01948"/>
    </source>
</evidence>
<dbReference type="GO" id="GO:0046872">
    <property type="term" value="F:metal ion binding"/>
    <property type="evidence" value="ECO:0007669"/>
    <property type="project" value="UniProtKB-KW"/>
</dbReference>
<evidence type="ECO:0000313" key="8">
    <source>
        <dbReference type="Proteomes" id="UP000053091"/>
    </source>
</evidence>
<comment type="similarity">
    <text evidence="4">Belongs to the PyrI family.</text>
</comment>
<dbReference type="InterPro" id="IPR002801">
    <property type="entry name" value="Asp_carbamoylTrfase_reg"/>
</dbReference>
<dbReference type="GO" id="GO:0006221">
    <property type="term" value="P:pyrimidine nucleotide biosynthetic process"/>
    <property type="evidence" value="ECO:0007669"/>
    <property type="project" value="UniProtKB-UniRule"/>
</dbReference>
<evidence type="ECO:0000256" key="4">
    <source>
        <dbReference type="HAMAP-Rule" id="MF_00002"/>
    </source>
</evidence>
<dbReference type="GO" id="GO:0009347">
    <property type="term" value="C:aspartate carbamoyltransferase complex"/>
    <property type="evidence" value="ECO:0007669"/>
    <property type="project" value="InterPro"/>
</dbReference>
<name>A0A0S7C4Y9_9BACT</name>
<dbReference type="Pfam" id="PF02748">
    <property type="entry name" value="PyrI_C"/>
    <property type="match status" value="1"/>
</dbReference>
<dbReference type="SUPFAM" id="SSF57825">
    <property type="entry name" value="Aspartate carbamoyltransferase, Regulatory-chain, C-terminal domain"/>
    <property type="match status" value="1"/>
</dbReference>
<accession>A0A0S7C4Y9</accession>
<dbReference type="RefSeq" id="WP_062043362.1">
    <property type="nucleotide sequence ID" value="NZ_DF968183.1"/>
</dbReference>
<dbReference type="STRING" id="1678841.TBC1_12105"/>
<dbReference type="InterPro" id="IPR036793">
    <property type="entry name" value="Asp_carbatrfase_reg_N_sf"/>
</dbReference>
<dbReference type="SUPFAM" id="SSF54893">
    <property type="entry name" value="Aspartate carbamoyltransferase, Regulatory-chain, N-terminal domain"/>
    <property type="match status" value="1"/>
</dbReference>
<keyword evidence="2 4" id="KW-0862">Zinc</keyword>
<organism evidence="7">
    <name type="scientific">Lentimicrobium saccharophilum</name>
    <dbReference type="NCBI Taxonomy" id="1678841"/>
    <lineage>
        <taxon>Bacteria</taxon>
        <taxon>Pseudomonadati</taxon>
        <taxon>Bacteroidota</taxon>
        <taxon>Bacteroidia</taxon>
        <taxon>Bacteroidales</taxon>
        <taxon>Lentimicrobiaceae</taxon>
        <taxon>Lentimicrobium</taxon>
    </lineage>
</organism>
<dbReference type="Gene3D" id="3.30.70.140">
    <property type="entry name" value="Aspartate carbamoyltransferase regulatory subunit, N-terminal domain"/>
    <property type="match status" value="1"/>
</dbReference>
<dbReference type="EMBL" id="DF968183">
    <property type="protein sequence ID" value="GAP44304.1"/>
    <property type="molecule type" value="Genomic_DNA"/>
</dbReference>
<dbReference type="GO" id="GO:0016740">
    <property type="term" value="F:transferase activity"/>
    <property type="evidence" value="ECO:0007669"/>
    <property type="project" value="UniProtKB-KW"/>
</dbReference>
<protein>
    <recommendedName>
        <fullName evidence="4">Aspartate carbamoyltransferase regulatory chain</fullName>
    </recommendedName>
</protein>
<comment type="subunit">
    <text evidence="4">Contains catalytic and regulatory chains.</text>
</comment>
<dbReference type="PANTHER" id="PTHR35805">
    <property type="entry name" value="ASPARTATE CARBAMOYLTRANSFERASE REGULATORY CHAIN"/>
    <property type="match status" value="1"/>
</dbReference>
<dbReference type="PANTHER" id="PTHR35805:SF1">
    <property type="entry name" value="ASPARTATE CARBAMOYLTRANSFERASE REGULATORY CHAIN"/>
    <property type="match status" value="1"/>
</dbReference>
<sequence>MENENIRKELVVSAIENGSVIDHIPAKSVFRVVKMLNLEDTDTQVTVGFNLESHKYGKKGIIKVSNKYFENEEVNKIALVAPTATLIVIKDYKVTEKRNVKIPDEITKIVKCVNPNCITNHQQVATRFTVIDKEDLKLQCHYCEKITGKNNIDIL</sequence>
<keyword evidence="8" id="KW-1185">Reference proteome</keyword>
<dbReference type="Pfam" id="PF01948">
    <property type="entry name" value="PyrI"/>
    <property type="match status" value="1"/>
</dbReference>
<keyword evidence="7" id="KW-0808">Transferase</keyword>
<comment type="cofactor">
    <cofactor evidence="4">
        <name>Zn(2+)</name>
        <dbReference type="ChEBI" id="CHEBI:29105"/>
    </cofactor>
    <text evidence="4">Binds 1 zinc ion per subunit.</text>
</comment>
<evidence type="ECO:0000256" key="2">
    <source>
        <dbReference type="ARBA" id="ARBA00022833"/>
    </source>
</evidence>
<dbReference type="InterPro" id="IPR020545">
    <property type="entry name" value="Asp_carbamoyltransf_reg_N"/>
</dbReference>
<keyword evidence="3 4" id="KW-0665">Pyrimidine biosynthesis</keyword>
<feature type="domain" description="Aspartate carbamoyltransferase regulatory subunit C-terminal" evidence="6">
    <location>
        <begin position="105"/>
        <end position="152"/>
    </location>
</feature>